<reference evidence="5" key="1">
    <citation type="submission" date="2021-02" db="EMBL/GenBank/DDBJ databases">
        <authorList>
            <person name="Nowell W R."/>
        </authorList>
    </citation>
    <scope>NUCLEOTIDE SEQUENCE</scope>
</reference>
<dbReference type="AlphaFoldDB" id="A0A8S2LMV1"/>
<dbReference type="InterPro" id="IPR050117">
    <property type="entry name" value="MAPK"/>
</dbReference>
<evidence type="ECO:0000313" key="5">
    <source>
        <dbReference type="EMBL" id="CAF3898567.1"/>
    </source>
</evidence>
<protein>
    <recommendedName>
        <fullName evidence="3">Protein kinase domain-containing protein</fullName>
    </recommendedName>
</protein>
<sequence length="180" mass="20584">MNDEVGTYCRCAPELLLSCPNYTKAVDMWSSGCIFAELLLKRKLFNGIYQNALFVLNDIFPLVGLHIADVDLEWLPKEQLLIIIEKFNSKPQQPAIFRTLFLSSIDQNALDLVENLLKSNSYDRLAAVEALSHPYFDNYTTDIPNTASTDLLWIHLDHLTTPENTREYLFNEANKIATQL</sequence>
<dbReference type="PROSITE" id="PS50011">
    <property type="entry name" value="PROTEIN_KINASE_DOM"/>
    <property type="match status" value="1"/>
</dbReference>
<dbReference type="Gene3D" id="1.10.510.10">
    <property type="entry name" value="Transferase(Phosphotransferase) domain 1"/>
    <property type="match status" value="1"/>
</dbReference>
<evidence type="ECO:0000313" key="4">
    <source>
        <dbReference type="EMBL" id="CAF1122984.1"/>
    </source>
</evidence>
<proteinExistence type="predicted"/>
<feature type="domain" description="Protein kinase" evidence="3">
    <location>
        <begin position="1"/>
        <end position="136"/>
    </location>
</feature>
<organism evidence="5 6">
    <name type="scientific">Didymodactylos carnosus</name>
    <dbReference type="NCBI Taxonomy" id="1234261"/>
    <lineage>
        <taxon>Eukaryota</taxon>
        <taxon>Metazoa</taxon>
        <taxon>Spiralia</taxon>
        <taxon>Gnathifera</taxon>
        <taxon>Rotifera</taxon>
        <taxon>Eurotatoria</taxon>
        <taxon>Bdelloidea</taxon>
        <taxon>Philodinida</taxon>
        <taxon>Philodinidae</taxon>
        <taxon>Didymodactylos</taxon>
    </lineage>
</organism>
<comment type="caution">
    <text evidence="5">The sequence shown here is derived from an EMBL/GenBank/DDBJ whole genome shotgun (WGS) entry which is preliminary data.</text>
</comment>
<evidence type="ECO:0000256" key="2">
    <source>
        <dbReference type="ARBA" id="ARBA00022840"/>
    </source>
</evidence>
<evidence type="ECO:0000256" key="1">
    <source>
        <dbReference type="ARBA" id="ARBA00022741"/>
    </source>
</evidence>
<accession>A0A8S2LMV1</accession>
<dbReference type="EMBL" id="CAJNOK010010718">
    <property type="protein sequence ID" value="CAF1122984.1"/>
    <property type="molecule type" value="Genomic_DNA"/>
</dbReference>
<dbReference type="Proteomes" id="UP000677228">
    <property type="component" value="Unassembled WGS sequence"/>
</dbReference>
<dbReference type="SUPFAM" id="SSF56112">
    <property type="entry name" value="Protein kinase-like (PK-like)"/>
    <property type="match status" value="1"/>
</dbReference>
<dbReference type="EMBL" id="CAJOBA010018140">
    <property type="protein sequence ID" value="CAF3898567.1"/>
    <property type="molecule type" value="Genomic_DNA"/>
</dbReference>
<evidence type="ECO:0000313" key="6">
    <source>
        <dbReference type="Proteomes" id="UP000682733"/>
    </source>
</evidence>
<dbReference type="Gene3D" id="3.30.200.20">
    <property type="entry name" value="Phosphorylase Kinase, domain 1"/>
    <property type="match status" value="1"/>
</dbReference>
<dbReference type="InterPro" id="IPR011009">
    <property type="entry name" value="Kinase-like_dom_sf"/>
</dbReference>
<evidence type="ECO:0000259" key="3">
    <source>
        <dbReference type="PROSITE" id="PS50011"/>
    </source>
</evidence>
<dbReference type="GO" id="GO:0004672">
    <property type="term" value="F:protein kinase activity"/>
    <property type="evidence" value="ECO:0007669"/>
    <property type="project" value="InterPro"/>
</dbReference>
<keyword evidence="2" id="KW-0067">ATP-binding</keyword>
<dbReference type="GO" id="GO:0005524">
    <property type="term" value="F:ATP binding"/>
    <property type="evidence" value="ECO:0007669"/>
    <property type="project" value="UniProtKB-KW"/>
</dbReference>
<dbReference type="Pfam" id="PF00069">
    <property type="entry name" value="Pkinase"/>
    <property type="match status" value="1"/>
</dbReference>
<dbReference type="PANTHER" id="PTHR24055">
    <property type="entry name" value="MITOGEN-ACTIVATED PROTEIN KINASE"/>
    <property type="match status" value="1"/>
</dbReference>
<name>A0A8S2LMV1_9BILA</name>
<gene>
    <name evidence="4" type="ORF">OVA965_LOCUS20273</name>
    <name evidence="5" type="ORF">TMI583_LOCUS20598</name>
</gene>
<keyword evidence="1" id="KW-0547">Nucleotide-binding</keyword>
<dbReference type="InterPro" id="IPR000719">
    <property type="entry name" value="Prot_kinase_dom"/>
</dbReference>
<dbReference type="Proteomes" id="UP000682733">
    <property type="component" value="Unassembled WGS sequence"/>
</dbReference>